<proteinExistence type="predicted"/>
<dbReference type="OrthoDB" id="973965at2"/>
<name>A0A1G5JZJ5_9FLAO</name>
<accession>A0A1G5JZJ5</accession>
<dbReference type="SUPFAM" id="SSF49464">
    <property type="entry name" value="Carboxypeptidase regulatory domain-like"/>
    <property type="match status" value="1"/>
</dbReference>
<keyword evidence="3" id="KW-1185">Reference proteome</keyword>
<dbReference type="Gene3D" id="2.60.40.1120">
    <property type="entry name" value="Carboxypeptidase-like, regulatory domain"/>
    <property type="match status" value="1"/>
</dbReference>
<keyword evidence="1" id="KW-0732">Signal</keyword>
<dbReference type="InterPro" id="IPR008969">
    <property type="entry name" value="CarboxyPept-like_regulatory"/>
</dbReference>
<evidence type="ECO:0000313" key="2">
    <source>
        <dbReference type="EMBL" id="SCY93351.1"/>
    </source>
</evidence>
<feature type="chain" id="PRO_5011689057" description="Carboxypeptidase regulatory-like domain-containing protein" evidence="1">
    <location>
        <begin position="20"/>
        <end position="388"/>
    </location>
</feature>
<evidence type="ECO:0000256" key="1">
    <source>
        <dbReference type="SAM" id="SignalP"/>
    </source>
</evidence>
<dbReference type="AlphaFoldDB" id="A0A1G5JZJ5"/>
<feature type="signal peptide" evidence="1">
    <location>
        <begin position="1"/>
        <end position="19"/>
    </location>
</feature>
<reference evidence="2 3" key="1">
    <citation type="submission" date="2016-10" db="EMBL/GenBank/DDBJ databases">
        <authorList>
            <person name="de Groot N.N."/>
        </authorList>
    </citation>
    <scope>NUCLEOTIDE SEQUENCE [LARGE SCALE GENOMIC DNA]</scope>
    <source>
        <strain evidence="2 3">CGMCC 1.7031</strain>
    </source>
</reference>
<dbReference type="Proteomes" id="UP000199354">
    <property type="component" value="Unassembled WGS sequence"/>
</dbReference>
<dbReference type="EMBL" id="FMVF01000018">
    <property type="protein sequence ID" value="SCY93351.1"/>
    <property type="molecule type" value="Genomic_DNA"/>
</dbReference>
<dbReference type="STRING" id="490189.SAMN02927903_02970"/>
<gene>
    <name evidence="2" type="ORF">SAMN02927903_02970</name>
</gene>
<evidence type="ECO:0000313" key="3">
    <source>
        <dbReference type="Proteomes" id="UP000199354"/>
    </source>
</evidence>
<evidence type="ECO:0008006" key="4">
    <source>
        <dbReference type="Google" id="ProtNLM"/>
    </source>
</evidence>
<organism evidence="2 3">
    <name type="scientific">Flavobacterium caeni</name>
    <dbReference type="NCBI Taxonomy" id="490189"/>
    <lineage>
        <taxon>Bacteria</taxon>
        <taxon>Pseudomonadati</taxon>
        <taxon>Bacteroidota</taxon>
        <taxon>Flavobacteriia</taxon>
        <taxon>Flavobacteriales</taxon>
        <taxon>Flavobacteriaceae</taxon>
        <taxon>Flavobacterium</taxon>
    </lineage>
</organism>
<protein>
    <recommendedName>
        <fullName evidence="4">Carboxypeptidase regulatory-like domain-containing protein</fullName>
    </recommendedName>
</protein>
<dbReference type="RefSeq" id="WP_139149685.1">
    <property type="nucleotide sequence ID" value="NZ_FMVF01000018.1"/>
</dbReference>
<sequence length="388" mass="40995">MKTKFLLLFLLAVQLFSCSKDENNNDDYSGLPTITVSGKVVDENNDPVANAAVKIDNSETTTNSLGEFTLASGSGDGSRNFATISSEGKFDAYRGFQTKDVTTVILQVTLLGKGTVTNFDTSTGAVISNSGGNVTIGANSIMNADGSAYDGAVKGYLRMLNPSQPNFNQLMQGGDFAGVNASNQTGSLKSYGFYAIELEDPSGNPLNLSNGSTADFSLPLAAADVSNAPQTVKLWSFDKVSGIWIEEGTATKSGNKYIGNVSHFSEWNCDDWMSTVQISGTWTSIPATQCSNGLDVVSPVSANGAYILVYNMPTASSGTYAINEACDNLQTCNLFVLYMDGQGEVYSSAEGYITKTSSNSFTYSCTVVSECGYYESPVVIGLVGSGTY</sequence>